<evidence type="ECO:0000256" key="1">
    <source>
        <dbReference type="SAM" id="MobiDB-lite"/>
    </source>
</evidence>
<dbReference type="AlphaFoldDB" id="W4FXR7"/>
<dbReference type="RefSeq" id="XP_009838992.1">
    <property type="nucleotide sequence ID" value="XM_009840690.1"/>
</dbReference>
<proteinExistence type="predicted"/>
<dbReference type="VEuPathDB" id="FungiDB:H257_13223"/>
<reference evidence="2" key="1">
    <citation type="submission" date="2013-12" db="EMBL/GenBank/DDBJ databases">
        <title>The Genome Sequence of Aphanomyces astaci APO3.</title>
        <authorList>
            <consortium name="The Broad Institute Genomics Platform"/>
            <person name="Russ C."/>
            <person name="Tyler B."/>
            <person name="van West P."/>
            <person name="Dieguez-Uribeondo J."/>
            <person name="Young S.K."/>
            <person name="Zeng Q."/>
            <person name="Gargeya S."/>
            <person name="Fitzgerald M."/>
            <person name="Abouelleil A."/>
            <person name="Alvarado L."/>
            <person name="Chapman S.B."/>
            <person name="Gainer-Dewar J."/>
            <person name="Goldberg J."/>
            <person name="Griggs A."/>
            <person name="Gujja S."/>
            <person name="Hansen M."/>
            <person name="Howarth C."/>
            <person name="Imamovic A."/>
            <person name="Ireland A."/>
            <person name="Larimer J."/>
            <person name="McCowan C."/>
            <person name="Murphy C."/>
            <person name="Pearson M."/>
            <person name="Poon T.W."/>
            <person name="Priest M."/>
            <person name="Roberts A."/>
            <person name="Saif S."/>
            <person name="Shea T."/>
            <person name="Sykes S."/>
            <person name="Wortman J."/>
            <person name="Nusbaum C."/>
            <person name="Birren B."/>
        </authorList>
    </citation>
    <scope>NUCLEOTIDE SEQUENCE [LARGE SCALE GENOMIC DNA]</scope>
    <source>
        <strain evidence="2">APO3</strain>
    </source>
</reference>
<gene>
    <name evidence="2" type="ORF">H257_13223</name>
</gene>
<dbReference type="EMBL" id="KI913159">
    <property type="protein sequence ID" value="ETV71559.1"/>
    <property type="molecule type" value="Genomic_DNA"/>
</dbReference>
<organism evidence="2">
    <name type="scientific">Aphanomyces astaci</name>
    <name type="common">Crayfish plague agent</name>
    <dbReference type="NCBI Taxonomy" id="112090"/>
    <lineage>
        <taxon>Eukaryota</taxon>
        <taxon>Sar</taxon>
        <taxon>Stramenopiles</taxon>
        <taxon>Oomycota</taxon>
        <taxon>Saprolegniomycetes</taxon>
        <taxon>Saprolegniales</taxon>
        <taxon>Verrucalvaceae</taxon>
        <taxon>Aphanomyces</taxon>
    </lineage>
</organism>
<accession>W4FXR7</accession>
<dbReference type="GeneID" id="20815219"/>
<feature type="compositionally biased region" description="Basic and acidic residues" evidence="1">
    <location>
        <begin position="101"/>
        <end position="115"/>
    </location>
</feature>
<protein>
    <submittedName>
        <fullName evidence="2">Uncharacterized protein</fullName>
    </submittedName>
</protein>
<feature type="region of interest" description="Disordered" evidence="1">
    <location>
        <begin position="75"/>
        <end position="133"/>
    </location>
</feature>
<name>W4FXR7_APHAT</name>
<evidence type="ECO:0000313" key="2">
    <source>
        <dbReference type="EMBL" id="ETV71559.1"/>
    </source>
</evidence>
<sequence length="133" mass="14610">MSRHDDTRASWSGENDEFLVKPKARGETLGLRFQEGSLFDGSYADGRYSTVPPGIASLTPKSNVETPAERAGFFTRKLLEGGSSGDYDASDSSEDILPPPKEIKKQMSKRDRRSAGAETGDVISKLVDVDRRR</sequence>